<dbReference type="SUPFAM" id="SSF54211">
    <property type="entry name" value="Ribosomal protein S5 domain 2-like"/>
    <property type="match status" value="1"/>
</dbReference>
<evidence type="ECO:0000256" key="1">
    <source>
        <dbReference type="ARBA" id="ARBA00022741"/>
    </source>
</evidence>
<dbReference type="GO" id="GO:0006412">
    <property type="term" value="P:translation"/>
    <property type="evidence" value="ECO:0007669"/>
    <property type="project" value="UniProtKB-KW"/>
</dbReference>
<evidence type="ECO:0000259" key="4">
    <source>
        <dbReference type="PROSITE" id="PS51722"/>
    </source>
</evidence>
<evidence type="ECO:0000256" key="2">
    <source>
        <dbReference type="ARBA" id="ARBA00022917"/>
    </source>
</evidence>
<dbReference type="GO" id="GO:0003924">
    <property type="term" value="F:GTPase activity"/>
    <property type="evidence" value="ECO:0007669"/>
    <property type="project" value="InterPro"/>
</dbReference>
<reference evidence="5" key="1">
    <citation type="submission" date="2020-07" db="EMBL/GenBank/DDBJ databases">
        <title>Vallitalea pronyensis genome.</title>
        <authorList>
            <person name="Postec A."/>
        </authorList>
    </citation>
    <scope>NUCLEOTIDE SEQUENCE</scope>
    <source>
        <strain evidence="5">FatNI3</strain>
    </source>
</reference>
<dbReference type="AlphaFoldDB" id="A0A8J8MNG7"/>
<keyword evidence="6" id="KW-1185">Reference proteome</keyword>
<evidence type="ECO:0000313" key="6">
    <source>
        <dbReference type="Proteomes" id="UP000683246"/>
    </source>
</evidence>
<keyword evidence="3" id="KW-0342">GTP-binding</keyword>
<keyword evidence="2" id="KW-0648">Protein biosynthesis</keyword>
<dbReference type="Gene3D" id="3.30.230.10">
    <property type="match status" value="1"/>
</dbReference>
<organism evidence="5 6">
    <name type="scientific">Vallitalea pronyensis</name>
    <dbReference type="NCBI Taxonomy" id="1348613"/>
    <lineage>
        <taxon>Bacteria</taxon>
        <taxon>Bacillati</taxon>
        <taxon>Bacillota</taxon>
        <taxon>Clostridia</taxon>
        <taxon>Lachnospirales</taxon>
        <taxon>Vallitaleaceae</taxon>
        <taxon>Vallitalea</taxon>
    </lineage>
</organism>
<dbReference type="Gene3D" id="2.40.30.10">
    <property type="entry name" value="Translation factors"/>
    <property type="match status" value="1"/>
</dbReference>
<dbReference type="InterPro" id="IPR000640">
    <property type="entry name" value="EFG_V-like"/>
</dbReference>
<dbReference type="PANTHER" id="PTHR43261:SF1">
    <property type="entry name" value="RIBOSOME-RELEASING FACTOR 2, MITOCHONDRIAL"/>
    <property type="match status" value="1"/>
</dbReference>
<dbReference type="PROSITE" id="PS00301">
    <property type="entry name" value="G_TR_1"/>
    <property type="match status" value="1"/>
</dbReference>
<dbReference type="PRINTS" id="PR00315">
    <property type="entry name" value="ELONGATNFCT"/>
</dbReference>
<dbReference type="GO" id="GO:0032790">
    <property type="term" value="P:ribosome disassembly"/>
    <property type="evidence" value="ECO:0007669"/>
    <property type="project" value="TreeGrafter"/>
</dbReference>
<keyword evidence="1" id="KW-0547">Nucleotide-binding</keyword>
<dbReference type="InterPro" id="IPR014721">
    <property type="entry name" value="Ribsml_uS5_D2-typ_fold_subgr"/>
</dbReference>
<protein>
    <submittedName>
        <fullName evidence="5">TetM/TetW/TetO/TetS family tetracycline resistance ribosomal protection protein</fullName>
    </submittedName>
</protein>
<feature type="domain" description="Tr-type G" evidence="4">
    <location>
        <begin position="1"/>
        <end position="248"/>
    </location>
</feature>
<name>A0A8J8MNG7_9FIRM</name>
<dbReference type="InterPro" id="IPR000795">
    <property type="entry name" value="T_Tr_GTP-bd_dom"/>
</dbReference>
<dbReference type="InterPro" id="IPR005517">
    <property type="entry name" value="Transl_elong_EFG/EF2_IV"/>
</dbReference>
<dbReference type="Pfam" id="PF00009">
    <property type="entry name" value="GTP_EFTU"/>
    <property type="match status" value="1"/>
</dbReference>
<dbReference type="InterPro" id="IPR031157">
    <property type="entry name" value="G_TR_CS"/>
</dbReference>
<dbReference type="InterPro" id="IPR035647">
    <property type="entry name" value="EFG_III/V"/>
</dbReference>
<evidence type="ECO:0000313" key="5">
    <source>
        <dbReference type="EMBL" id="QUI24960.1"/>
    </source>
</evidence>
<dbReference type="InterPro" id="IPR005225">
    <property type="entry name" value="Small_GTP-bd"/>
</dbReference>
<dbReference type="Pfam" id="PF00679">
    <property type="entry name" value="EFG_C"/>
    <property type="match status" value="1"/>
</dbReference>
<dbReference type="Pfam" id="PF03764">
    <property type="entry name" value="EFG_IV"/>
    <property type="match status" value="1"/>
</dbReference>
<evidence type="ECO:0000256" key="3">
    <source>
        <dbReference type="ARBA" id="ARBA00023134"/>
    </source>
</evidence>
<proteinExistence type="predicted"/>
<accession>A0A8J8MNG7</accession>
<sequence length="651" mass="73140">MKIKNIGIYAHVDAGKTTITEHLLHRAGAIRHIGRVDHGDTQTDTMALERQRGISIQATPISFMFEETKVNLIDTPGHSDFIAEVERSMQVLDGAILVISAKEGVQSHTNLLFEALCSRQIPTIIFVNKIDRIGVDMDQLLDDIKKNLTPKGLPLTQVAHAGDRSCSVGDIFSAASQKVLEFLADYNETYLESYVDNVCVDIETMKETIITLAHEGTIYPILYGSALHNIGMEGLIKAIDCFIPAYPTGNQQEEPSGLVFKIKRNTNNQKQVYVRLYQGELHTRDYLKGHKVTQIEGLSSGKVIPVDTLTSGDIGILYGMEHLQVGDSFGKAMTHGTIQLGTPTLKVQIKPVEDYKRKELLDALVFMSEEDPYLQYEISDIEQDIYLNIFGDIQLEIIRDRLYQEYQLNVLFEEPMTIYKETPVGIGEAVMYKYAKDHPFFATVGLRVEPLERGSGLVYHSEVTTGFLPRSFQNGIEDGIHHAFSQGLKGWALTDIRITLIKGEFCSVNSTPSDFRDVTPMVLLEAVHQAKTKLLWPILAFKLKIPQAMLGKAMSDLICKKAVFRQPEPMGPFYRIQGTIPAALCRKYELEVISYTEGKGVWVTHFTGYDDAPKEVECHRKKTKVDPLNKGQYILYKRGVVKNKTTSSDRK</sequence>
<gene>
    <name evidence="5" type="ORF">HZI73_22890</name>
</gene>
<dbReference type="Proteomes" id="UP000683246">
    <property type="component" value="Chromosome"/>
</dbReference>
<dbReference type="InterPro" id="IPR041095">
    <property type="entry name" value="EFG_II"/>
</dbReference>
<dbReference type="PANTHER" id="PTHR43261">
    <property type="entry name" value="TRANSLATION ELONGATION FACTOR G-RELATED"/>
    <property type="match status" value="1"/>
</dbReference>
<dbReference type="SUPFAM" id="SSF54980">
    <property type="entry name" value="EF-G C-terminal domain-like"/>
    <property type="match status" value="2"/>
</dbReference>
<dbReference type="SUPFAM" id="SSF50447">
    <property type="entry name" value="Translation proteins"/>
    <property type="match status" value="1"/>
</dbReference>
<dbReference type="SMART" id="SM00838">
    <property type="entry name" value="EFG_C"/>
    <property type="match status" value="1"/>
</dbReference>
<dbReference type="PRINTS" id="PR01037">
    <property type="entry name" value="TCRTETOQM"/>
</dbReference>
<dbReference type="RefSeq" id="WP_212695659.1">
    <property type="nucleotide sequence ID" value="NZ_CP058649.1"/>
</dbReference>
<dbReference type="Gene3D" id="3.30.70.870">
    <property type="entry name" value="Elongation Factor G (Translational Gtpase), domain 3"/>
    <property type="match status" value="1"/>
</dbReference>
<dbReference type="Pfam" id="PF14492">
    <property type="entry name" value="EFG_III"/>
    <property type="match status" value="1"/>
</dbReference>
<dbReference type="GO" id="GO:0005525">
    <property type="term" value="F:GTP binding"/>
    <property type="evidence" value="ECO:0007669"/>
    <property type="project" value="UniProtKB-KW"/>
</dbReference>
<dbReference type="SMART" id="SM00889">
    <property type="entry name" value="EFG_IV"/>
    <property type="match status" value="1"/>
</dbReference>
<dbReference type="Gene3D" id="3.40.50.300">
    <property type="entry name" value="P-loop containing nucleotide triphosphate hydrolases"/>
    <property type="match status" value="1"/>
</dbReference>
<dbReference type="SUPFAM" id="SSF52540">
    <property type="entry name" value="P-loop containing nucleoside triphosphate hydrolases"/>
    <property type="match status" value="1"/>
</dbReference>
<dbReference type="InterPro" id="IPR027417">
    <property type="entry name" value="P-loop_NTPase"/>
</dbReference>
<dbReference type="InterPro" id="IPR020568">
    <property type="entry name" value="Ribosomal_Su5_D2-typ_SF"/>
</dbReference>
<dbReference type="NCBIfam" id="TIGR00231">
    <property type="entry name" value="small_GTP"/>
    <property type="match status" value="1"/>
</dbReference>
<dbReference type="PROSITE" id="PS51722">
    <property type="entry name" value="G_TR_2"/>
    <property type="match status" value="1"/>
</dbReference>
<dbReference type="EMBL" id="CP058649">
    <property type="protein sequence ID" value="QUI24960.1"/>
    <property type="molecule type" value="Genomic_DNA"/>
</dbReference>
<dbReference type="Gene3D" id="3.30.70.240">
    <property type="match status" value="1"/>
</dbReference>
<dbReference type="KEGG" id="vpy:HZI73_22890"/>
<dbReference type="InterPro" id="IPR009000">
    <property type="entry name" value="Transl_B-barrel_sf"/>
</dbReference>